<evidence type="ECO:0000313" key="3">
    <source>
        <dbReference type="EMBL" id="CCD66944.1"/>
    </source>
</evidence>
<dbReference type="AlphaFoldDB" id="Q22914"/>
<organism evidence="3 4">
    <name type="scientific">Caenorhabditis elegans</name>
    <dbReference type="NCBI Taxonomy" id="6239"/>
    <lineage>
        <taxon>Eukaryota</taxon>
        <taxon>Metazoa</taxon>
        <taxon>Ecdysozoa</taxon>
        <taxon>Nematoda</taxon>
        <taxon>Chromadorea</taxon>
        <taxon>Rhabditida</taxon>
        <taxon>Rhabditina</taxon>
        <taxon>Rhabditomorpha</taxon>
        <taxon>Rhabditoidea</taxon>
        <taxon>Rhabditidae</taxon>
        <taxon>Peloderinae</taxon>
        <taxon>Caenorhabditis</taxon>
    </lineage>
</organism>
<dbReference type="PIR" id="T34397">
    <property type="entry name" value="T34397"/>
</dbReference>
<dbReference type="Proteomes" id="UP000001940">
    <property type="component" value="Chromosome V"/>
</dbReference>
<gene>
    <name evidence="3 5" type="primary">grd-8</name>
    <name evidence="5" type="ORF">C37C3.4</name>
    <name evidence="3" type="ORF">CELE_C37C3.4</name>
</gene>
<feature type="domain" description="Ground-like" evidence="2">
    <location>
        <begin position="250"/>
        <end position="330"/>
    </location>
</feature>
<dbReference type="EMBL" id="BX284605">
    <property type="protein sequence ID" value="CCD66944.1"/>
    <property type="molecule type" value="Genomic_DNA"/>
</dbReference>
<dbReference type="STRING" id="6239.C37C3.4.1"/>
<dbReference type="GO" id="GO:0090597">
    <property type="term" value="P:nematode male tail mating organ morphogenesis"/>
    <property type="evidence" value="ECO:0000315"/>
    <property type="project" value="WormBase"/>
</dbReference>
<name>Q22914_CAEEL</name>
<keyword evidence="1" id="KW-0732">Signal</keyword>
<sequence>MKSLRIIFCLTLLIASFPAQRSRRKQKFVRLPSGFTFPADAASNFQRDAYIPATFAPPSEKILQAPPRYLTGEHNPAYAHNTDVQGMNYAEYKQAMAPQPHPVDAYSPPPPAPMVPPVTVVEPPAMPYEMTTIASVGPLTTPASVGLKKGNIGGIAQNLNDRYTSLTPEAQRAQKGHTYTALGGGQFYQSLLGGKGGPGGFSPLSFFLNGGLGGTGGGGNNGFFVPVPVVIPPPPPPPPGPNCFTNPSGFLCCNVTLEKTMEDAYLAAKADGASLCNVQKMATAVQAQAEKKFGTTFESVAAHSDFVAKINFAGDLNCKIEIDGKFILAYATPIAEQEVNIVDASSFFSGAADKDLDGVNGTKPTYIVYGPIK</sequence>
<dbReference type="KEGG" id="cel:CELE_C37C3.4"/>
<dbReference type="InParanoid" id="Q22914"/>
<dbReference type="Pfam" id="PF04155">
    <property type="entry name" value="Ground-like"/>
    <property type="match status" value="1"/>
</dbReference>
<accession>Q22914</accession>
<dbReference type="PANTHER" id="PTHR31967:SF19">
    <property type="entry name" value="GROUND-LIKE DOMAIN-CONTAINING PROTEIN"/>
    <property type="match status" value="1"/>
</dbReference>
<feature type="chain" id="PRO_5004200707" evidence="1">
    <location>
        <begin position="20"/>
        <end position="373"/>
    </location>
</feature>
<dbReference type="FunCoup" id="Q22914">
    <property type="interactions" value="811"/>
</dbReference>
<proteinExistence type="predicted"/>
<dbReference type="UCSC" id="C37C3.4">
    <property type="organism name" value="c. elegans"/>
</dbReference>
<protein>
    <submittedName>
        <fullName evidence="3">Ground-like domain-containing protein</fullName>
    </submittedName>
</protein>
<dbReference type="PANTHER" id="PTHR31967">
    <property type="entry name" value="GROUNDHOG (HEDGEHOG-LIKE FAMILY)-RELATED"/>
    <property type="match status" value="1"/>
</dbReference>
<dbReference type="PaxDb" id="6239-C37C3.4"/>
<evidence type="ECO:0000259" key="2">
    <source>
        <dbReference type="Pfam" id="PF04155"/>
    </source>
</evidence>
<dbReference type="CTD" id="191662"/>
<evidence type="ECO:0000313" key="5">
    <source>
        <dbReference type="WormBase" id="C37C3.4"/>
    </source>
</evidence>
<dbReference type="GeneID" id="191662"/>
<evidence type="ECO:0000313" key="4">
    <source>
        <dbReference type="Proteomes" id="UP000001940"/>
    </source>
</evidence>
<dbReference type="WormBase" id="C37C3.4">
    <property type="protein sequence ID" value="CE34270"/>
    <property type="gene ID" value="WBGene00001697"/>
    <property type="gene designation" value="grd-8"/>
</dbReference>
<dbReference type="OMA" id="IDGKFIM"/>
<reference evidence="3 4" key="1">
    <citation type="journal article" date="1998" name="Science">
        <title>Genome sequence of the nematode C. elegans: a platform for investigating biology.</title>
        <authorList>
            <consortium name="The C. elegans sequencing consortium"/>
            <person name="Sulson J.E."/>
            <person name="Waterston R."/>
        </authorList>
    </citation>
    <scope>NUCLEOTIDE SEQUENCE [LARGE SCALE GENOMIC DNA]</scope>
    <source>
        <strain evidence="3 4">Bristol N2</strain>
    </source>
</reference>
<dbReference type="InterPro" id="IPR007284">
    <property type="entry name" value="Ground-like_dom"/>
</dbReference>
<dbReference type="HOGENOM" id="CLU_708280_0_0_1"/>
<evidence type="ECO:0000256" key="1">
    <source>
        <dbReference type="SAM" id="SignalP"/>
    </source>
</evidence>
<dbReference type="OrthoDB" id="5856491at2759"/>
<dbReference type="RefSeq" id="NP_505020.2">
    <property type="nucleotide sequence ID" value="NM_072619.3"/>
</dbReference>
<dbReference type="eggNOG" id="ENOG502RVW1">
    <property type="taxonomic scope" value="Eukaryota"/>
</dbReference>
<feature type="signal peptide" evidence="1">
    <location>
        <begin position="1"/>
        <end position="19"/>
    </location>
</feature>
<keyword evidence="4" id="KW-1185">Reference proteome</keyword>
<dbReference type="AGR" id="WB:WBGene00001697"/>